<accession>A0AAI9J626</accession>
<evidence type="ECO:0000256" key="1">
    <source>
        <dbReference type="SAM" id="Phobius"/>
    </source>
</evidence>
<keyword evidence="1" id="KW-1133">Transmembrane helix</keyword>
<name>A0AAI9J626_BORPT</name>
<evidence type="ECO:0000313" key="2">
    <source>
        <dbReference type="EMBL" id="ETH32629.1"/>
    </source>
</evidence>
<feature type="transmembrane region" description="Helical" evidence="1">
    <location>
        <begin position="48"/>
        <end position="65"/>
    </location>
</feature>
<feature type="transmembrane region" description="Helical" evidence="1">
    <location>
        <begin position="317"/>
        <end position="338"/>
    </location>
</feature>
<evidence type="ECO:0000313" key="3">
    <source>
        <dbReference type="Proteomes" id="UP000018679"/>
    </source>
</evidence>
<gene>
    <name evidence="2" type="ORF">L566_2362</name>
</gene>
<keyword evidence="1" id="KW-0472">Membrane</keyword>
<dbReference type="Proteomes" id="UP000018679">
    <property type="component" value="Unassembled WGS sequence"/>
</dbReference>
<feature type="transmembrane region" description="Helical" evidence="1">
    <location>
        <begin position="152"/>
        <end position="173"/>
    </location>
</feature>
<dbReference type="AlphaFoldDB" id="A0AAI9J626"/>
<proteinExistence type="predicted"/>
<keyword evidence="1" id="KW-0812">Transmembrane</keyword>
<dbReference type="EMBL" id="AXSB02000006">
    <property type="protein sequence ID" value="ETH32629.1"/>
    <property type="molecule type" value="Genomic_DNA"/>
</dbReference>
<protein>
    <recommendedName>
        <fullName evidence="4">Nucleoside transporter/FeoB GTPase Gate domain-containing protein</fullName>
    </recommendedName>
</protein>
<sequence length="353" mass="37148">MIRLLAGNKSLPHCVASGLCCQLSFPFIQPCSFIVPYLSGLMRRSGRLFLTLVKVMLPVMIAVQAAQAWGWIDILGQAFAPAMGLLNLPAEAGMVWMTGAFVGIYGAIAALISLAPALELTGGQFSALCSMLLFAHALPVEQAIVRRAGASFWATAALRVGAALGYGAAVSWFCHATGWLDEPVSLQWLQSTALAGEQAGGIWAWVRGTAVSLSFTYLIILALLVALDVMERTGITRAITVALTPVLRVSGLDPRVTPVTILGVLLGLSYGGALIIEEAEKQQLEARPRFLALAWLSLSHSLIEDTVLLMALGANGWIVLVGRLLVTLVVVAILARMLGGGGAARRPLGAPAG</sequence>
<feature type="transmembrane region" description="Helical" evidence="1">
    <location>
        <begin position="202"/>
        <end position="227"/>
    </location>
</feature>
<feature type="transmembrane region" description="Helical" evidence="1">
    <location>
        <begin position="95"/>
        <end position="115"/>
    </location>
</feature>
<organism evidence="2 3">
    <name type="scientific">Bordetella pertussis CHLA-26</name>
    <dbReference type="NCBI Taxonomy" id="1331284"/>
    <lineage>
        <taxon>Bacteria</taxon>
        <taxon>Pseudomonadati</taxon>
        <taxon>Pseudomonadota</taxon>
        <taxon>Betaproteobacteria</taxon>
        <taxon>Burkholderiales</taxon>
        <taxon>Alcaligenaceae</taxon>
        <taxon>Bordetella</taxon>
    </lineage>
</organism>
<reference evidence="2 3" key="1">
    <citation type="journal article" date="2013" name="Genome Announc.">
        <title>Genome Sequences of 28 Bordetella pertussis U.S. Outbreak Strains Dating from 2010 to 2012.</title>
        <authorList>
            <person name="Harvill E.T."/>
            <person name="Goodfield L.L."/>
            <person name="Ivanov Y."/>
            <person name="Meyer J.A."/>
            <person name="Newth C."/>
            <person name="Cassiday P."/>
            <person name="Tondella M.L."/>
            <person name="Liao P."/>
            <person name="Zimmerman J."/>
            <person name="Meert K."/>
            <person name="Wessel D."/>
            <person name="Berger J."/>
            <person name="Dean J.M."/>
            <person name="Holubkov R."/>
            <person name="Burr J."/>
            <person name="Liu T."/>
            <person name="Brinkac L."/>
            <person name="Kim M."/>
            <person name="Losada L."/>
        </authorList>
    </citation>
    <scope>NUCLEOTIDE SEQUENCE [LARGE SCALE GENOMIC DNA]</scope>
    <source>
        <strain evidence="2 3">CHLA-26</strain>
    </source>
</reference>
<evidence type="ECO:0008006" key="4">
    <source>
        <dbReference type="Google" id="ProtNLM"/>
    </source>
</evidence>
<comment type="caution">
    <text evidence="2">The sequence shown here is derived from an EMBL/GenBank/DDBJ whole genome shotgun (WGS) entry which is preliminary data.</text>
</comment>